<keyword evidence="3" id="KW-1185">Reference proteome</keyword>
<name>A0A834TAA4_9FABA</name>
<dbReference type="AlphaFoldDB" id="A0A834TAA4"/>
<evidence type="ECO:0000256" key="1">
    <source>
        <dbReference type="SAM" id="MobiDB-lite"/>
    </source>
</evidence>
<feature type="region of interest" description="Disordered" evidence="1">
    <location>
        <begin position="1"/>
        <end position="21"/>
    </location>
</feature>
<accession>A0A834TAA4</accession>
<proteinExistence type="predicted"/>
<sequence length="21" mass="2436">MEELPHLIREKGEKKAREGGK</sequence>
<dbReference type="Proteomes" id="UP000634136">
    <property type="component" value="Unassembled WGS sequence"/>
</dbReference>
<reference evidence="2" key="1">
    <citation type="submission" date="2020-09" db="EMBL/GenBank/DDBJ databases">
        <title>Genome-Enabled Discovery of Anthraquinone Biosynthesis in Senna tora.</title>
        <authorList>
            <person name="Kang S.-H."/>
            <person name="Pandey R.P."/>
            <person name="Lee C.-M."/>
            <person name="Sim J.-S."/>
            <person name="Jeong J.-T."/>
            <person name="Choi B.-S."/>
            <person name="Jung M."/>
            <person name="Ginzburg D."/>
            <person name="Zhao K."/>
            <person name="Won S.Y."/>
            <person name="Oh T.-J."/>
            <person name="Yu Y."/>
            <person name="Kim N.-H."/>
            <person name="Lee O.R."/>
            <person name="Lee T.-H."/>
            <person name="Bashyal P."/>
            <person name="Kim T.-S."/>
            <person name="Lee W.-H."/>
            <person name="Kawkins C."/>
            <person name="Kim C.-K."/>
            <person name="Kim J.S."/>
            <person name="Ahn B.O."/>
            <person name="Rhee S.Y."/>
            <person name="Sohng J.K."/>
        </authorList>
    </citation>
    <scope>NUCLEOTIDE SEQUENCE</scope>
    <source>
        <tissue evidence="2">Leaf</tissue>
    </source>
</reference>
<organism evidence="2 3">
    <name type="scientific">Senna tora</name>
    <dbReference type="NCBI Taxonomy" id="362788"/>
    <lineage>
        <taxon>Eukaryota</taxon>
        <taxon>Viridiplantae</taxon>
        <taxon>Streptophyta</taxon>
        <taxon>Embryophyta</taxon>
        <taxon>Tracheophyta</taxon>
        <taxon>Spermatophyta</taxon>
        <taxon>Magnoliopsida</taxon>
        <taxon>eudicotyledons</taxon>
        <taxon>Gunneridae</taxon>
        <taxon>Pentapetalae</taxon>
        <taxon>rosids</taxon>
        <taxon>fabids</taxon>
        <taxon>Fabales</taxon>
        <taxon>Fabaceae</taxon>
        <taxon>Caesalpinioideae</taxon>
        <taxon>Cassia clade</taxon>
        <taxon>Senna</taxon>
    </lineage>
</organism>
<protein>
    <submittedName>
        <fullName evidence="2">Uncharacterized protein</fullName>
    </submittedName>
</protein>
<evidence type="ECO:0000313" key="2">
    <source>
        <dbReference type="EMBL" id="KAF7812984.1"/>
    </source>
</evidence>
<gene>
    <name evidence="2" type="ORF">G2W53_033960</name>
</gene>
<comment type="caution">
    <text evidence="2">The sequence shown here is derived from an EMBL/GenBank/DDBJ whole genome shotgun (WGS) entry which is preliminary data.</text>
</comment>
<dbReference type="EMBL" id="JAAIUW010000010">
    <property type="protein sequence ID" value="KAF7812984.1"/>
    <property type="molecule type" value="Genomic_DNA"/>
</dbReference>
<evidence type="ECO:0000313" key="3">
    <source>
        <dbReference type="Proteomes" id="UP000634136"/>
    </source>
</evidence>